<organism evidence="4 5">
    <name type="scientific">Pedococcus cremeus</name>
    <dbReference type="NCBI Taxonomy" id="587636"/>
    <lineage>
        <taxon>Bacteria</taxon>
        <taxon>Bacillati</taxon>
        <taxon>Actinomycetota</taxon>
        <taxon>Actinomycetes</taxon>
        <taxon>Micrococcales</taxon>
        <taxon>Intrasporangiaceae</taxon>
        <taxon>Pedococcus</taxon>
    </lineage>
</organism>
<dbReference type="EMBL" id="FOHB01000005">
    <property type="protein sequence ID" value="SES35772.1"/>
    <property type="molecule type" value="Genomic_DNA"/>
</dbReference>
<protein>
    <recommendedName>
        <fullName evidence="3">Serine aminopeptidase S33 domain-containing protein</fullName>
    </recommendedName>
</protein>
<dbReference type="RefSeq" id="WP_091759847.1">
    <property type="nucleotide sequence ID" value="NZ_FOHB01000005.1"/>
</dbReference>
<evidence type="ECO:0000256" key="2">
    <source>
        <dbReference type="SAM" id="Phobius"/>
    </source>
</evidence>
<reference evidence="5" key="1">
    <citation type="submission" date="2016-10" db="EMBL/GenBank/DDBJ databases">
        <authorList>
            <person name="Varghese N."/>
            <person name="Submissions S."/>
        </authorList>
    </citation>
    <scope>NUCLEOTIDE SEQUENCE [LARGE SCALE GENOMIC DNA]</scope>
    <source>
        <strain evidence="5">CGMCC 1.6963</strain>
    </source>
</reference>
<keyword evidence="2" id="KW-0812">Transmembrane</keyword>
<keyword evidence="2" id="KW-0472">Membrane</keyword>
<dbReference type="OrthoDB" id="8111537at2"/>
<gene>
    <name evidence="4" type="ORF">SAMN05216199_3080</name>
</gene>
<dbReference type="AlphaFoldDB" id="A0A1H9WPC7"/>
<evidence type="ECO:0000313" key="4">
    <source>
        <dbReference type="EMBL" id="SES35772.1"/>
    </source>
</evidence>
<dbReference type="Proteomes" id="UP000199019">
    <property type="component" value="Unassembled WGS sequence"/>
</dbReference>
<keyword evidence="5" id="KW-1185">Reference proteome</keyword>
<feature type="transmembrane region" description="Helical" evidence="2">
    <location>
        <begin position="30"/>
        <end position="54"/>
    </location>
</feature>
<sequence length="414" mass="44680">MTTLQAPEQPRTPQQVRHPPHRHHHVPVRWFFWLVALSVVLVAGVHLAGGWYVAGRIGSGALASTPAQPMPAFDDVRIVKVTRTSVQLRRGPDAGDSFTGAATYGLAWEGGTGLVGPAKVNKDGTVTRSFRVLQGTAPFARQPAALDRNVWMGDPPQAFPLAKMDVTVGRLPAWYFPAGPGAVGTVAIYVHGQNGSRNNALRFVNAAVPAGTPVLAITYRGDVGAPNEPSGRLQYGQTEWKDLEAAVDWAQQQGARNVVLVGESMGGAIVASFLEKSTRRTMVSGIILDSPMLSLSAAVENGARHGLPGGRAVPASVLWAAEKMAAHRYDLDWKAVDYLDDTSWLRIRALVVHGSDDTVVPLSVSQRLKRAHPELVRLEVFPGAQHTEAWNTDAKRYTTDVRQYLRLATPKPGS</sequence>
<dbReference type="SUPFAM" id="SSF53474">
    <property type="entry name" value="alpha/beta-Hydrolases"/>
    <property type="match status" value="1"/>
</dbReference>
<accession>A0A1H9WPC7</accession>
<dbReference type="InterPro" id="IPR022742">
    <property type="entry name" value="Hydrolase_4"/>
</dbReference>
<evidence type="ECO:0000259" key="3">
    <source>
        <dbReference type="Pfam" id="PF12146"/>
    </source>
</evidence>
<dbReference type="InterPro" id="IPR029058">
    <property type="entry name" value="AB_hydrolase_fold"/>
</dbReference>
<dbReference type="STRING" id="587636.SAMN05216199_3080"/>
<proteinExistence type="predicted"/>
<dbReference type="PANTHER" id="PTHR12277:SF79">
    <property type="entry name" value="XAA-PRO DIPEPTIDYL-PEPTIDASE-RELATED"/>
    <property type="match status" value="1"/>
</dbReference>
<dbReference type="PANTHER" id="PTHR12277">
    <property type="entry name" value="ALPHA/BETA HYDROLASE DOMAIN-CONTAINING PROTEIN"/>
    <property type="match status" value="1"/>
</dbReference>
<name>A0A1H9WPC7_9MICO</name>
<evidence type="ECO:0000313" key="5">
    <source>
        <dbReference type="Proteomes" id="UP000199019"/>
    </source>
</evidence>
<keyword evidence="2" id="KW-1133">Transmembrane helix</keyword>
<feature type="region of interest" description="Disordered" evidence="1">
    <location>
        <begin position="1"/>
        <end position="21"/>
    </location>
</feature>
<dbReference type="Gene3D" id="3.40.50.1820">
    <property type="entry name" value="alpha/beta hydrolase"/>
    <property type="match status" value="1"/>
</dbReference>
<evidence type="ECO:0000256" key="1">
    <source>
        <dbReference type="SAM" id="MobiDB-lite"/>
    </source>
</evidence>
<dbReference type="Pfam" id="PF12146">
    <property type="entry name" value="Hydrolase_4"/>
    <property type="match status" value="1"/>
</dbReference>
<feature type="domain" description="Serine aminopeptidase S33" evidence="3">
    <location>
        <begin position="188"/>
        <end position="299"/>
    </location>
</feature>